<gene>
    <name evidence="5" type="primary">truB</name>
    <name evidence="8" type="ORF">J2Z43_000881</name>
</gene>
<keyword evidence="4 5" id="KW-0413">Isomerase</keyword>
<protein>
    <recommendedName>
        <fullName evidence="5">tRNA pseudouridine synthase B</fullName>
        <ecNumber evidence="5">5.4.99.25</ecNumber>
    </recommendedName>
    <alternativeName>
        <fullName evidence="5">tRNA pseudouridine(55) synthase</fullName>
        <shortName evidence="5">Psi55 synthase</shortName>
    </alternativeName>
    <alternativeName>
        <fullName evidence="5">tRNA pseudouridylate synthase</fullName>
    </alternativeName>
    <alternativeName>
        <fullName evidence="5">tRNA-uridine isomerase</fullName>
    </alternativeName>
</protein>
<feature type="active site" description="Nucleophile" evidence="5">
    <location>
        <position position="38"/>
    </location>
</feature>
<proteinExistence type="inferred from homology"/>
<feature type="domain" description="tRNA pseudouridylate synthase B C-terminal" evidence="7">
    <location>
        <begin position="174"/>
        <end position="226"/>
    </location>
</feature>
<feature type="domain" description="Pseudouridine synthase II N-terminal" evidence="6">
    <location>
        <begin position="23"/>
        <end position="173"/>
    </location>
</feature>
<comment type="similarity">
    <text evidence="2 5">Belongs to the pseudouridine synthase TruB family. Type 1 subfamily.</text>
</comment>
<organism evidence="8 9">
    <name type="scientific">Metaclostridioides mangenotii</name>
    <dbReference type="NCBI Taxonomy" id="1540"/>
    <lineage>
        <taxon>Bacteria</taxon>
        <taxon>Bacillati</taxon>
        <taxon>Bacillota</taxon>
        <taxon>Clostridia</taxon>
        <taxon>Peptostreptococcales</taxon>
        <taxon>Peptostreptococcaceae</taxon>
        <taxon>Metaclostridioides</taxon>
    </lineage>
</organism>
<name>A0ABS4E970_9FIRM</name>
<evidence type="ECO:0000256" key="2">
    <source>
        <dbReference type="ARBA" id="ARBA00005642"/>
    </source>
</evidence>
<keyword evidence="9" id="KW-1185">Reference proteome</keyword>
<evidence type="ECO:0000313" key="8">
    <source>
        <dbReference type="EMBL" id="MBP1854491.1"/>
    </source>
</evidence>
<evidence type="ECO:0000313" key="9">
    <source>
        <dbReference type="Proteomes" id="UP000767291"/>
    </source>
</evidence>
<keyword evidence="3 5" id="KW-0819">tRNA processing</keyword>
<dbReference type="GO" id="GO:0160148">
    <property type="term" value="F:tRNA pseudouridine(55) synthase activity"/>
    <property type="evidence" value="ECO:0007669"/>
    <property type="project" value="UniProtKB-EC"/>
</dbReference>
<accession>A0ABS4E970</accession>
<dbReference type="SUPFAM" id="SSF55120">
    <property type="entry name" value="Pseudouridine synthase"/>
    <property type="match status" value="1"/>
</dbReference>
<dbReference type="InterPro" id="IPR020103">
    <property type="entry name" value="PsdUridine_synth_cat_dom_sf"/>
</dbReference>
<dbReference type="InterPro" id="IPR014780">
    <property type="entry name" value="tRNA_psdUridine_synth_TruB"/>
</dbReference>
<dbReference type="Gene3D" id="3.30.2350.10">
    <property type="entry name" value="Pseudouridine synthase"/>
    <property type="match status" value="1"/>
</dbReference>
<dbReference type="PANTHER" id="PTHR13767">
    <property type="entry name" value="TRNA-PSEUDOURIDINE SYNTHASE"/>
    <property type="match status" value="1"/>
</dbReference>
<evidence type="ECO:0000256" key="4">
    <source>
        <dbReference type="ARBA" id="ARBA00023235"/>
    </source>
</evidence>
<dbReference type="Pfam" id="PF01509">
    <property type="entry name" value="TruB_N"/>
    <property type="match status" value="1"/>
</dbReference>
<evidence type="ECO:0000259" key="7">
    <source>
        <dbReference type="Pfam" id="PF16198"/>
    </source>
</evidence>
<dbReference type="EMBL" id="JAGGJX010000001">
    <property type="protein sequence ID" value="MBP1854491.1"/>
    <property type="molecule type" value="Genomic_DNA"/>
</dbReference>
<reference evidence="8 9" key="1">
    <citation type="submission" date="2021-03" db="EMBL/GenBank/DDBJ databases">
        <title>Genomic Encyclopedia of Type Strains, Phase IV (KMG-IV): sequencing the most valuable type-strain genomes for metagenomic binning, comparative biology and taxonomic classification.</title>
        <authorList>
            <person name="Goeker M."/>
        </authorList>
    </citation>
    <scope>NUCLEOTIDE SEQUENCE [LARGE SCALE GENOMIC DNA]</scope>
    <source>
        <strain evidence="8 9">DSM 1289</strain>
    </source>
</reference>
<dbReference type="Proteomes" id="UP000767291">
    <property type="component" value="Unassembled WGS sequence"/>
</dbReference>
<dbReference type="InterPro" id="IPR002501">
    <property type="entry name" value="PsdUridine_synth_N"/>
</dbReference>
<comment type="caution">
    <text evidence="8">The sequence shown here is derived from an EMBL/GenBank/DDBJ whole genome shotgun (WGS) entry which is preliminary data.</text>
</comment>
<dbReference type="EC" id="5.4.99.25" evidence="5"/>
<evidence type="ECO:0000256" key="5">
    <source>
        <dbReference type="HAMAP-Rule" id="MF_01080"/>
    </source>
</evidence>
<dbReference type="CDD" id="cd02573">
    <property type="entry name" value="PseudoU_synth_EcTruB"/>
    <property type="match status" value="1"/>
</dbReference>
<dbReference type="NCBIfam" id="TIGR00431">
    <property type="entry name" value="TruB"/>
    <property type="match status" value="1"/>
</dbReference>
<dbReference type="HAMAP" id="MF_01080">
    <property type="entry name" value="TruB_bact"/>
    <property type="match status" value="1"/>
</dbReference>
<evidence type="ECO:0000256" key="3">
    <source>
        <dbReference type="ARBA" id="ARBA00022694"/>
    </source>
</evidence>
<evidence type="ECO:0000256" key="1">
    <source>
        <dbReference type="ARBA" id="ARBA00000385"/>
    </source>
</evidence>
<dbReference type="Pfam" id="PF16198">
    <property type="entry name" value="TruB_C_2"/>
    <property type="match status" value="1"/>
</dbReference>
<comment type="function">
    <text evidence="5">Responsible for synthesis of pseudouridine from uracil-55 in the psi GC loop of transfer RNAs.</text>
</comment>
<dbReference type="PANTHER" id="PTHR13767:SF2">
    <property type="entry name" value="PSEUDOURIDYLATE SYNTHASE TRUB1"/>
    <property type="match status" value="1"/>
</dbReference>
<dbReference type="RefSeq" id="WP_209456001.1">
    <property type="nucleotide sequence ID" value="NZ_BAAACS010000012.1"/>
</dbReference>
<dbReference type="InterPro" id="IPR032819">
    <property type="entry name" value="TruB_C"/>
</dbReference>
<comment type="catalytic activity">
    <reaction evidence="1 5">
        <text>uridine(55) in tRNA = pseudouridine(55) in tRNA</text>
        <dbReference type="Rhea" id="RHEA:42532"/>
        <dbReference type="Rhea" id="RHEA-COMP:10101"/>
        <dbReference type="Rhea" id="RHEA-COMP:10102"/>
        <dbReference type="ChEBI" id="CHEBI:65314"/>
        <dbReference type="ChEBI" id="CHEBI:65315"/>
        <dbReference type="EC" id="5.4.99.25"/>
    </reaction>
</comment>
<sequence>MNKVINILKPTGMTSHDVVSAVRKILNTKKVGHTGTLDPDASGVLPICVGKATKISEFILSKDKEYLCEMTLGISTDTYDSSGTILNRSDNIDFDIEDIEKAFDKQRGEIEQFPPVYSALKINGKRMCDLVRSGREDEIVLKSRKVNIKNIEILRFESNKVVFKVECSKGTYVRSICHDIGEELGCGAHMSLLIRTSSGMFKLEDSITLEELDAKFKDGSLEDYLKDGDVDFVLREYKYILLNDNALKYYTNGGAIDERRFLKSDYRDNDEFVRVYSKDEFIGIGKLTKSNNITTVKSVKMFV</sequence>
<evidence type="ECO:0000259" key="6">
    <source>
        <dbReference type="Pfam" id="PF01509"/>
    </source>
</evidence>